<dbReference type="Pfam" id="PF01593">
    <property type="entry name" value="Amino_oxidase"/>
    <property type="match status" value="1"/>
</dbReference>
<evidence type="ECO:0000313" key="4">
    <source>
        <dbReference type="Proteomes" id="UP000481288"/>
    </source>
</evidence>
<accession>A0A7D8YRM5</accession>
<proteinExistence type="predicted"/>
<dbReference type="OrthoDB" id="68575at2759"/>
<dbReference type="Proteomes" id="UP000481288">
    <property type="component" value="Unassembled WGS sequence"/>
</dbReference>
<evidence type="ECO:0000256" key="1">
    <source>
        <dbReference type="SAM" id="SignalP"/>
    </source>
</evidence>
<protein>
    <submittedName>
        <fullName evidence="3">Beta-cyclopiazonate dehydrogenase</fullName>
    </submittedName>
</protein>
<dbReference type="InterPro" id="IPR036188">
    <property type="entry name" value="FAD/NAD-bd_sf"/>
</dbReference>
<dbReference type="GO" id="GO:0016491">
    <property type="term" value="F:oxidoreductase activity"/>
    <property type="evidence" value="ECO:0007669"/>
    <property type="project" value="InterPro"/>
</dbReference>
<feature type="chain" id="PRO_5028911889" evidence="1">
    <location>
        <begin position="24"/>
        <end position="465"/>
    </location>
</feature>
<gene>
    <name evidence="3" type="primary">cpaO_0</name>
    <name evidence="3" type="ORF">LCER1_G000584</name>
</gene>
<dbReference type="EMBL" id="QGMG01000025">
    <property type="protein sequence ID" value="TVY58817.1"/>
    <property type="molecule type" value="Genomic_DNA"/>
</dbReference>
<evidence type="ECO:0000259" key="2">
    <source>
        <dbReference type="Pfam" id="PF01593"/>
    </source>
</evidence>
<evidence type="ECO:0000313" key="3">
    <source>
        <dbReference type="EMBL" id="TVY58817.1"/>
    </source>
</evidence>
<comment type="caution">
    <text evidence="3">The sequence shown here is derived from an EMBL/GenBank/DDBJ whole genome shotgun (WGS) entry which is preliminary data.</text>
</comment>
<name>A0A7D8YRM5_9HELO</name>
<feature type="signal peptide" evidence="1">
    <location>
        <begin position="1"/>
        <end position="23"/>
    </location>
</feature>
<dbReference type="InterPro" id="IPR002937">
    <property type="entry name" value="Amino_oxidase"/>
</dbReference>
<keyword evidence="4" id="KW-1185">Reference proteome</keyword>
<dbReference type="Gene3D" id="3.30.70.1990">
    <property type="match status" value="1"/>
</dbReference>
<feature type="domain" description="Amine oxidase" evidence="2">
    <location>
        <begin position="54"/>
        <end position="389"/>
    </location>
</feature>
<dbReference type="Gene3D" id="3.50.50.60">
    <property type="entry name" value="FAD/NAD(P)-binding domain"/>
    <property type="match status" value="1"/>
</dbReference>
<sequence length="465" mass="50427">MLSSILSASNLILTLLVTLRVNASIVVNGNSYSFDNTITRDFAIIGGGSTGTYSAIRLKDLGNTVVVVEGKDRLGGHTETYHDPKTGGTIDYGVVIWHDLDIVRNYFARLNVSLITNSDANTASQYVDFQTGKPVSNYSAPDPSAALGIYAEQLAKYPYVELGFDLPYPVPDDLLLLFGDFVLKYGLQDLVAFLGDFAQGLGDILKQPTLYVFKNFGSDLIRNLQTGFLTTALHDNSLLYESASADLGQDVVLNSTILAVDRSGSDGVKVVVKTPSGITLIKSRKLIFTIPPKVENLQGWDLDKNETSLFCQFSNSGYYTGIIQNSGIPDNLSIEDVSPNTLYNLAPLPAIYSLSPTGIPGLLSVKLGSVSDLTDEEAKQKIISSVENLQLNRTGPNNPELAVYSSHTPFELTVPPSAIAGGFYKSLYSLQGERHTWYLGAAFHTHDSSLLWQFTEALLPNITAS</sequence>
<keyword evidence="1" id="KW-0732">Signal</keyword>
<dbReference type="SUPFAM" id="SSF51905">
    <property type="entry name" value="FAD/NAD(P)-binding domain"/>
    <property type="match status" value="1"/>
</dbReference>
<dbReference type="AlphaFoldDB" id="A0A7D8YRM5"/>
<dbReference type="Gene3D" id="1.10.405.20">
    <property type="match status" value="1"/>
</dbReference>
<reference evidence="3 4" key="1">
    <citation type="submission" date="2018-05" db="EMBL/GenBank/DDBJ databases">
        <title>Whole genome sequencing for identification of molecular markers to develop diagnostic detection tools for the regulated plant pathogen Lachnellula willkommii.</title>
        <authorList>
            <person name="Giroux E."/>
            <person name="Bilodeau G."/>
        </authorList>
    </citation>
    <scope>NUCLEOTIDE SEQUENCE [LARGE SCALE GENOMIC DNA]</scope>
    <source>
        <strain evidence="3 4">CBS 625.97</strain>
    </source>
</reference>
<organism evidence="3 4">
    <name type="scientific">Lachnellula cervina</name>
    <dbReference type="NCBI Taxonomy" id="1316786"/>
    <lineage>
        <taxon>Eukaryota</taxon>
        <taxon>Fungi</taxon>
        <taxon>Dikarya</taxon>
        <taxon>Ascomycota</taxon>
        <taxon>Pezizomycotina</taxon>
        <taxon>Leotiomycetes</taxon>
        <taxon>Helotiales</taxon>
        <taxon>Lachnaceae</taxon>
        <taxon>Lachnellula</taxon>
    </lineage>
</organism>